<name>A0A0F9G9Q1_9ZZZZ</name>
<accession>A0A0F9G9Q1</accession>
<feature type="compositionally biased region" description="Acidic residues" evidence="1">
    <location>
        <begin position="14"/>
        <end position="23"/>
    </location>
</feature>
<feature type="non-terminal residue" evidence="2">
    <location>
        <position position="1"/>
    </location>
</feature>
<organism evidence="2">
    <name type="scientific">marine sediment metagenome</name>
    <dbReference type="NCBI Taxonomy" id="412755"/>
    <lineage>
        <taxon>unclassified sequences</taxon>
        <taxon>metagenomes</taxon>
        <taxon>ecological metagenomes</taxon>
    </lineage>
</organism>
<reference evidence="2" key="1">
    <citation type="journal article" date="2015" name="Nature">
        <title>Complex archaea that bridge the gap between prokaryotes and eukaryotes.</title>
        <authorList>
            <person name="Spang A."/>
            <person name="Saw J.H."/>
            <person name="Jorgensen S.L."/>
            <person name="Zaremba-Niedzwiedzka K."/>
            <person name="Martijn J."/>
            <person name="Lind A.E."/>
            <person name="van Eijk R."/>
            <person name="Schleper C."/>
            <person name="Guy L."/>
            <person name="Ettema T.J."/>
        </authorList>
    </citation>
    <scope>NUCLEOTIDE SEQUENCE</scope>
</reference>
<comment type="caution">
    <text evidence="2">The sequence shown here is derived from an EMBL/GenBank/DDBJ whole genome shotgun (WGS) entry which is preliminary data.</text>
</comment>
<dbReference type="AlphaFoldDB" id="A0A0F9G9Q1"/>
<evidence type="ECO:0000256" key="1">
    <source>
        <dbReference type="SAM" id="MobiDB-lite"/>
    </source>
</evidence>
<sequence length="23" mass="2791">LQQFMQEFGRFPEGNEDLDDDLF</sequence>
<gene>
    <name evidence="2" type="ORF">LCGC14_1853050</name>
</gene>
<evidence type="ECO:0000313" key="2">
    <source>
        <dbReference type="EMBL" id="KKL95594.1"/>
    </source>
</evidence>
<dbReference type="EMBL" id="LAZR01018638">
    <property type="protein sequence ID" value="KKL95594.1"/>
    <property type="molecule type" value="Genomic_DNA"/>
</dbReference>
<protein>
    <submittedName>
        <fullName evidence="2">Uncharacterized protein</fullName>
    </submittedName>
</protein>
<proteinExistence type="predicted"/>
<feature type="region of interest" description="Disordered" evidence="1">
    <location>
        <begin position="1"/>
        <end position="23"/>
    </location>
</feature>